<feature type="domain" description="Fe2OG dioxygenase" evidence="9">
    <location>
        <begin position="102"/>
        <end position="200"/>
    </location>
</feature>
<dbReference type="EMBL" id="FWPT01000013">
    <property type="protein sequence ID" value="SMA50538.1"/>
    <property type="molecule type" value="Genomic_DNA"/>
</dbReference>
<protein>
    <recommendedName>
        <fullName evidence="9">Fe2OG dioxygenase domain-containing protein</fullName>
    </recommendedName>
</protein>
<evidence type="ECO:0000256" key="7">
    <source>
        <dbReference type="ARBA" id="ARBA00023004"/>
    </source>
</evidence>
<keyword evidence="5" id="KW-0223">Dioxygenase</keyword>
<dbReference type="RefSeq" id="WP_087112973.1">
    <property type="nucleotide sequence ID" value="NZ_CBCSCN010000016.1"/>
</dbReference>
<evidence type="ECO:0000256" key="5">
    <source>
        <dbReference type="ARBA" id="ARBA00022964"/>
    </source>
</evidence>
<dbReference type="Pfam" id="PF13532">
    <property type="entry name" value="2OG-FeII_Oxy_2"/>
    <property type="match status" value="1"/>
</dbReference>
<dbReference type="FunFam" id="2.60.120.590:FF:000004">
    <property type="entry name" value="DNA oxidative demethylase ALKBH2"/>
    <property type="match status" value="1"/>
</dbReference>
<dbReference type="AlphaFoldDB" id="A0A1X7AR21"/>
<keyword evidence="6" id="KW-0560">Oxidoreductase</keyword>
<dbReference type="SUPFAM" id="SSF51197">
    <property type="entry name" value="Clavaminate synthase-like"/>
    <property type="match status" value="1"/>
</dbReference>
<dbReference type="Gene3D" id="2.60.120.590">
    <property type="entry name" value="Alpha-ketoglutarate-dependent dioxygenase AlkB-like"/>
    <property type="match status" value="1"/>
</dbReference>
<dbReference type="PROSITE" id="PS51471">
    <property type="entry name" value="FE2OG_OXY"/>
    <property type="match status" value="1"/>
</dbReference>
<dbReference type="GO" id="GO:0016787">
    <property type="term" value="F:hydrolase activity"/>
    <property type="evidence" value="ECO:0007669"/>
    <property type="project" value="UniProtKB-ARBA"/>
</dbReference>
<evidence type="ECO:0000259" key="9">
    <source>
        <dbReference type="PROSITE" id="PS51471"/>
    </source>
</evidence>
<keyword evidence="7" id="KW-0408">Iron</keyword>
<dbReference type="InterPro" id="IPR005123">
    <property type="entry name" value="Oxoglu/Fe-dep_dioxygenase_dom"/>
</dbReference>
<reference evidence="10 11" key="1">
    <citation type="submission" date="2017-03" db="EMBL/GenBank/DDBJ databases">
        <authorList>
            <person name="Afonso C.L."/>
            <person name="Miller P.J."/>
            <person name="Scott M.A."/>
            <person name="Spackman E."/>
            <person name="Goraichik I."/>
            <person name="Dimitrov K.M."/>
            <person name="Suarez D.L."/>
            <person name="Swayne D.E."/>
        </authorList>
    </citation>
    <scope>NUCLEOTIDE SEQUENCE [LARGE SCALE GENOMIC DNA]</scope>
    <source>
        <strain evidence="10">SB41UT1</strain>
    </source>
</reference>
<name>A0A1X7AR21_9GAMM</name>
<dbReference type="PANTHER" id="PTHR31212">
    <property type="entry name" value="ALPHA-KETOGLUTARATE-DEPENDENT DIOXYGENASE ALKB HOMOLOG 3"/>
    <property type="match status" value="1"/>
</dbReference>
<dbReference type="OrthoDB" id="190276at2"/>
<comment type="cofactor">
    <cofactor evidence="1">
        <name>Fe(2+)</name>
        <dbReference type="ChEBI" id="CHEBI:29033"/>
    </cofactor>
</comment>
<proteinExistence type="predicted"/>
<dbReference type="GO" id="GO:0016705">
    <property type="term" value="F:oxidoreductase activity, acting on paired donors, with incorporation or reduction of molecular oxygen"/>
    <property type="evidence" value="ECO:0007669"/>
    <property type="project" value="UniProtKB-ARBA"/>
</dbReference>
<dbReference type="InterPro" id="IPR032854">
    <property type="entry name" value="ALKBH3"/>
</dbReference>
<keyword evidence="4" id="KW-0460">Magnesium</keyword>
<gene>
    <name evidence="10" type="ORF">EHSB41UT_04349</name>
</gene>
<dbReference type="GO" id="GO:0006307">
    <property type="term" value="P:DNA alkylation repair"/>
    <property type="evidence" value="ECO:0007669"/>
    <property type="project" value="InterPro"/>
</dbReference>
<dbReference type="GO" id="GO:0032451">
    <property type="term" value="F:demethylase activity"/>
    <property type="evidence" value="ECO:0007669"/>
    <property type="project" value="UniProtKB-ARBA"/>
</dbReference>
<keyword evidence="3" id="KW-0227">DNA damage</keyword>
<evidence type="ECO:0000313" key="10">
    <source>
        <dbReference type="EMBL" id="SMA50538.1"/>
    </source>
</evidence>
<evidence type="ECO:0000256" key="3">
    <source>
        <dbReference type="ARBA" id="ARBA00022763"/>
    </source>
</evidence>
<keyword evidence="11" id="KW-1185">Reference proteome</keyword>
<dbReference type="InterPro" id="IPR037151">
    <property type="entry name" value="AlkB-like_sf"/>
</dbReference>
<dbReference type="PANTHER" id="PTHR31212:SF4">
    <property type="entry name" value="ALPHA-KETOGLUTARATE-DEPENDENT DIOXYGENASE ALKB HOMOLOG 3"/>
    <property type="match status" value="1"/>
</dbReference>
<keyword evidence="2" id="KW-0479">Metal-binding</keyword>
<keyword evidence="8" id="KW-0234">DNA repair</keyword>
<dbReference type="GO" id="GO:0046872">
    <property type="term" value="F:metal ion binding"/>
    <property type="evidence" value="ECO:0007669"/>
    <property type="project" value="UniProtKB-KW"/>
</dbReference>
<accession>A0A1X7AR21</accession>
<evidence type="ECO:0000256" key="8">
    <source>
        <dbReference type="ARBA" id="ARBA00023204"/>
    </source>
</evidence>
<evidence type="ECO:0000256" key="2">
    <source>
        <dbReference type="ARBA" id="ARBA00022723"/>
    </source>
</evidence>
<dbReference type="InterPro" id="IPR027450">
    <property type="entry name" value="AlkB-like"/>
</dbReference>
<dbReference type="GO" id="GO:0051213">
    <property type="term" value="F:dioxygenase activity"/>
    <property type="evidence" value="ECO:0007669"/>
    <property type="project" value="UniProtKB-KW"/>
</dbReference>
<evidence type="ECO:0000313" key="11">
    <source>
        <dbReference type="Proteomes" id="UP000196573"/>
    </source>
</evidence>
<evidence type="ECO:0000256" key="4">
    <source>
        <dbReference type="ARBA" id="ARBA00022842"/>
    </source>
</evidence>
<dbReference type="Proteomes" id="UP000196573">
    <property type="component" value="Unassembled WGS sequence"/>
</dbReference>
<evidence type="ECO:0000256" key="6">
    <source>
        <dbReference type="ARBA" id="ARBA00023002"/>
    </source>
</evidence>
<dbReference type="GO" id="GO:0140097">
    <property type="term" value="F:catalytic activity, acting on DNA"/>
    <property type="evidence" value="ECO:0007669"/>
    <property type="project" value="UniProtKB-ARBA"/>
</dbReference>
<sequence>MNINEIPSAQVIPLAGGQLYFLPEWLDSASADELYTQLLQVVGWRQDVIKIYGKEHPLPRLQAWYGDSQCSYRYSGMTLSPQPWLPELKGIRNQLQEQTAQRFNAVLVNLYRDGRDSNGWHADNEPELGERPVIASISLGETRRFRLRSVDDKTKTLTLDLPHGSLILMGAGIQEHWQHQITKTARKVGPRINLTYRQVY</sequence>
<evidence type="ECO:0000256" key="1">
    <source>
        <dbReference type="ARBA" id="ARBA00001954"/>
    </source>
</evidence>
<organism evidence="10 11">
    <name type="scientific">Parendozoicomonas haliclonae</name>
    <dbReference type="NCBI Taxonomy" id="1960125"/>
    <lineage>
        <taxon>Bacteria</taxon>
        <taxon>Pseudomonadati</taxon>
        <taxon>Pseudomonadota</taxon>
        <taxon>Gammaproteobacteria</taxon>
        <taxon>Oceanospirillales</taxon>
        <taxon>Endozoicomonadaceae</taxon>
        <taxon>Parendozoicomonas</taxon>
    </lineage>
</organism>